<gene>
    <name evidence="4" type="primary">MDN1_2</name>
    <name evidence="4" type="ORF">IWW39_002508</name>
</gene>
<dbReference type="PANTHER" id="PTHR48103">
    <property type="entry name" value="MIDASIN-RELATED"/>
    <property type="match status" value="1"/>
</dbReference>
<reference evidence="4" key="1">
    <citation type="submission" date="2022-07" db="EMBL/GenBank/DDBJ databases">
        <title>Phylogenomic reconstructions and comparative analyses of Kickxellomycotina fungi.</title>
        <authorList>
            <person name="Reynolds N.K."/>
            <person name="Stajich J.E."/>
            <person name="Barry K."/>
            <person name="Grigoriev I.V."/>
            <person name="Crous P."/>
            <person name="Smith M.E."/>
        </authorList>
    </citation>
    <scope>NUCLEOTIDE SEQUENCE</scope>
    <source>
        <strain evidence="4">CBS 109367</strain>
    </source>
</reference>
<dbReference type="GO" id="GO:0030687">
    <property type="term" value="C:preribosome, large subunit precursor"/>
    <property type="evidence" value="ECO:0007669"/>
    <property type="project" value="TreeGrafter"/>
</dbReference>
<evidence type="ECO:0000313" key="4">
    <source>
        <dbReference type="EMBL" id="KAJ2688030.1"/>
    </source>
</evidence>
<dbReference type="AlphaFoldDB" id="A0A9W8GGS0"/>
<organism evidence="4 5">
    <name type="scientific">Coemansia spiralis</name>
    <dbReference type="NCBI Taxonomy" id="417178"/>
    <lineage>
        <taxon>Eukaryota</taxon>
        <taxon>Fungi</taxon>
        <taxon>Fungi incertae sedis</taxon>
        <taxon>Zoopagomycota</taxon>
        <taxon>Kickxellomycotina</taxon>
        <taxon>Kickxellomycetes</taxon>
        <taxon>Kickxellales</taxon>
        <taxon>Kickxellaceae</taxon>
        <taxon>Coemansia</taxon>
    </lineage>
</organism>
<evidence type="ECO:0000313" key="5">
    <source>
        <dbReference type="Proteomes" id="UP001151516"/>
    </source>
</evidence>
<evidence type="ECO:0000256" key="1">
    <source>
        <dbReference type="ARBA" id="ARBA00022741"/>
    </source>
</evidence>
<accession>A0A9W8GGS0</accession>
<dbReference type="GO" id="GO:0000027">
    <property type="term" value="P:ribosomal large subunit assembly"/>
    <property type="evidence" value="ECO:0007669"/>
    <property type="project" value="TreeGrafter"/>
</dbReference>
<dbReference type="OrthoDB" id="5186at2759"/>
<keyword evidence="5" id="KW-1185">Reference proteome</keyword>
<dbReference type="GO" id="GO:0005634">
    <property type="term" value="C:nucleus"/>
    <property type="evidence" value="ECO:0007669"/>
    <property type="project" value="TreeGrafter"/>
</dbReference>
<keyword evidence="1" id="KW-0547">Nucleotide-binding</keyword>
<feature type="compositionally biased region" description="Polar residues" evidence="3">
    <location>
        <begin position="128"/>
        <end position="142"/>
    </location>
</feature>
<feature type="region of interest" description="Disordered" evidence="3">
    <location>
        <begin position="1"/>
        <end position="30"/>
    </location>
</feature>
<evidence type="ECO:0000256" key="3">
    <source>
        <dbReference type="SAM" id="MobiDB-lite"/>
    </source>
</evidence>
<protein>
    <submittedName>
        <fullName evidence="4">AAA ATPase midasin</fullName>
    </submittedName>
</protein>
<feature type="region of interest" description="Disordered" evidence="3">
    <location>
        <begin position="118"/>
        <end position="142"/>
    </location>
</feature>
<dbReference type="PANTHER" id="PTHR48103:SF2">
    <property type="entry name" value="MIDASIN"/>
    <property type="match status" value="1"/>
</dbReference>
<proteinExistence type="predicted"/>
<comment type="caution">
    <text evidence="4">The sequence shown here is derived from an EMBL/GenBank/DDBJ whole genome shotgun (WGS) entry which is preliminary data.</text>
</comment>
<dbReference type="GO" id="GO:0005524">
    <property type="term" value="F:ATP binding"/>
    <property type="evidence" value="ECO:0007669"/>
    <property type="project" value="UniProtKB-KW"/>
</dbReference>
<dbReference type="EMBL" id="JANBTX010000056">
    <property type="protein sequence ID" value="KAJ2688030.1"/>
    <property type="molecule type" value="Genomic_DNA"/>
</dbReference>
<dbReference type="Proteomes" id="UP001151516">
    <property type="component" value="Unassembled WGS sequence"/>
</dbReference>
<dbReference type="GO" id="GO:0000055">
    <property type="term" value="P:ribosomal large subunit export from nucleus"/>
    <property type="evidence" value="ECO:0007669"/>
    <property type="project" value="TreeGrafter"/>
</dbReference>
<name>A0A9W8GGS0_9FUNG</name>
<keyword evidence="2" id="KW-0067">ATP-binding</keyword>
<evidence type="ECO:0000256" key="2">
    <source>
        <dbReference type="ARBA" id="ARBA00022840"/>
    </source>
</evidence>
<sequence length="242" mass="26014">MEQSIAGKRAAARGHNNESRLAGNEEEAAGDMSEQAMQLWQAYMWLSHGLSSMLAKQLRLIPHIASEFRNGKIWLRRTKPARHEYQVTIALNQPEVGRLSVVSFGKSVSTLHPFDHPFNANAEPRNGAANSECSTSPSAHSVDNTKVKDSFVSTSAASSAAASSVATPPTTASTLLATAAGASSTRTLPVPNLANYRGIVDFYGLDYEGDLCSEGTLRCVLTESFGASDMVFYYSYLCNPSS</sequence>